<evidence type="ECO:0000313" key="5">
    <source>
        <dbReference type="Proteomes" id="UP000481861"/>
    </source>
</evidence>
<evidence type="ECO:0000256" key="2">
    <source>
        <dbReference type="SAM" id="MobiDB-lite"/>
    </source>
</evidence>
<dbReference type="EMBL" id="JAADJZ010000009">
    <property type="protein sequence ID" value="KAF2872635.1"/>
    <property type="molecule type" value="Genomic_DNA"/>
</dbReference>
<dbReference type="SUPFAM" id="SSF50685">
    <property type="entry name" value="Barwin-like endoglucanases"/>
    <property type="match status" value="1"/>
</dbReference>
<feature type="chain" id="PRO_5028962558" description="RlpA-like double-psi beta-barrel-protein domain-containing protein-containing protein" evidence="3">
    <location>
        <begin position="19"/>
        <end position="282"/>
    </location>
</feature>
<dbReference type="PANTHER" id="PTHR31836">
    <property type="match status" value="1"/>
</dbReference>
<feature type="region of interest" description="Disordered" evidence="2">
    <location>
        <begin position="105"/>
        <end position="183"/>
    </location>
</feature>
<gene>
    <name evidence="4" type="ORF">BDV95DRAFT_570262</name>
</gene>
<evidence type="ECO:0000313" key="4">
    <source>
        <dbReference type="EMBL" id="KAF2872635.1"/>
    </source>
</evidence>
<organism evidence="4 5">
    <name type="scientific">Massariosphaeria phaeospora</name>
    <dbReference type="NCBI Taxonomy" id="100035"/>
    <lineage>
        <taxon>Eukaryota</taxon>
        <taxon>Fungi</taxon>
        <taxon>Dikarya</taxon>
        <taxon>Ascomycota</taxon>
        <taxon>Pezizomycotina</taxon>
        <taxon>Dothideomycetes</taxon>
        <taxon>Pleosporomycetidae</taxon>
        <taxon>Pleosporales</taxon>
        <taxon>Pleosporales incertae sedis</taxon>
        <taxon>Massariosphaeria</taxon>
    </lineage>
</organism>
<evidence type="ECO:0000256" key="3">
    <source>
        <dbReference type="SAM" id="SignalP"/>
    </source>
</evidence>
<dbReference type="InterPro" id="IPR036908">
    <property type="entry name" value="RlpA-like_sf"/>
</dbReference>
<feature type="signal peptide" evidence="3">
    <location>
        <begin position="1"/>
        <end position="18"/>
    </location>
</feature>
<proteinExistence type="predicted"/>
<reference evidence="4 5" key="1">
    <citation type="submission" date="2020-01" db="EMBL/GenBank/DDBJ databases">
        <authorList>
            <consortium name="DOE Joint Genome Institute"/>
            <person name="Haridas S."/>
            <person name="Albert R."/>
            <person name="Binder M."/>
            <person name="Bloem J."/>
            <person name="Labutti K."/>
            <person name="Salamov A."/>
            <person name="Andreopoulos B."/>
            <person name="Baker S.E."/>
            <person name="Barry K."/>
            <person name="Bills G."/>
            <person name="Bluhm B.H."/>
            <person name="Cannon C."/>
            <person name="Castanera R."/>
            <person name="Culley D.E."/>
            <person name="Daum C."/>
            <person name="Ezra D."/>
            <person name="Gonzalez J.B."/>
            <person name="Henrissat B."/>
            <person name="Kuo A."/>
            <person name="Liang C."/>
            <person name="Lipzen A."/>
            <person name="Lutzoni F."/>
            <person name="Magnuson J."/>
            <person name="Mondo S."/>
            <person name="Nolan M."/>
            <person name="Ohm R."/>
            <person name="Pangilinan J."/>
            <person name="Park H.-J.H."/>
            <person name="Ramirez L."/>
            <person name="Alfaro M."/>
            <person name="Sun H."/>
            <person name="Tritt A."/>
            <person name="Yoshinaga Y."/>
            <person name="Zwiers L.-H.L."/>
            <person name="Turgeon B.G."/>
            <person name="Goodwin S.B."/>
            <person name="Spatafora J.W."/>
            <person name="Crous P.W."/>
            <person name="Grigoriev I.V."/>
        </authorList>
    </citation>
    <scope>NUCLEOTIDE SEQUENCE [LARGE SCALE GENOMIC DNA]</scope>
    <source>
        <strain evidence="4 5">CBS 611.86</strain>
    </source>
</reference>
<dbReference type="Gene3D" id="2.40.40.10">
    <property type="entry name" value="RlpA-like domain"/>
    <property type="match status" value="1"/>
</dbReference>
<dbReference type="CDD" id="cd22191">
    <property type="entry name" value="DPBB_RlpA_EXP_N-like"/>
    <property type="match status" value="1"/>
</dbReference>
<evidence type="ECO:0000256" key="1">
    <source>
        <dbReference type="ARBA" id="ARBA00022729"/>
    </source>
</evidence>
<dbReference type="OrthoDB" id="406505at2759"/>
<keyword evidence="5" id="KW-1185">Reference proteome</keyword>
<accession>A0A7C8MBR0</accession>
<dbReference type="InterPro" id="IPR051477">
    <property type="entry name" value="Expansin_CellWall"/>
</dbReference>
<sequence length="282" mass="29362">MKTSAILASALFGALAIAAPVDRRALVTQTEIVVETVVVYTTIWDDEPAAQATPTPAAQFHEKPVAQAPAHSEVKPTPVASVNTAPANTPAANVPAVVEEPSKAYTPPAVQTPFPEPTPTPTPSPKPVEPQPMVEQPAAPSVISSAAPVQSSAPPSSGPEKKTYDSTDLSMHVYGPSPGSPSACGPMVTETEYKVAITADLWGASTWDIQSGASTNRWCNMPITIEHNGKTVDATIIDLCNGGCGSNGLDVSRAVWQDLVGPVGSDGSGASRLSMKWWPKEY</sequence>
<keyword evidence="1 3" id="KW-0732">Signal</keyword>
<dbReference type="AlphaFoldDB" id="A0A7C8MBR0"/>
<feature type="region of interest" description="Disordered" evidence="2">
    <location>
        <begin position="61"/>
        <end position="92"/>
    </location>
</feature>
<dbReference type="PANTHER" id="PTHR31836:SF28">
    <property type="entry name" value="SRCR DOMAIN-CONTAINING PROTEIN-RELATED"/>
    <property type="match status" value="1"/>
</dbReference>
<protein>
    <recommendedName>
        <fullName evidence="6">RlpA-like double-psi beta-barrel-protein domain-containing protein-containing protein</fullName>
    </recommendedName>
</protein>
<comment type="caution">
    <text evidence="4">The sequence shown here is derived from an EMBL/GenBank/DDBJ whole genome shotgun (WGS) entry which is preliminary data.</text>
</comment>
<name>A0A7C8MBR0_9PLEO</name>
<evidence type="ECO:0008006" key="6">
    <source>
        <dbReference type="Google" id="ProtNLM"/>
    </source>
</evidence>
<feature type="compositionally biased region" description="Pro residues" evidence="2">
    <location>
        <begin position="114"/>
        <end position="130"/>
    </location>
</feature>
<feature type="compositionally biased region" description="Low complexity" evidence="2">
    <location>
        <begin position="136"/>
        <end position="155"/>
    </location>
</feature>
<feature type="compositionally biased region" description="Low complexity" evidence="2">
    <location>
        <begin position="80"/>
        <end position="92"/>
    </location>
</feature>
<dbReference type="Proteomes" id="UP000481861">
    <property type="component" value="Unassembled WGS sequence"/>
</dbReference>